<evidence type="ECO:0000256" key="1">
    <source>
        <dbReference type="ARBA" id="ARBA00023015"/>
    </source>
</evidence>
<reference evidence="6 7" key="1">
    <citation type="submission" date="2020-08" db="EMBL/GenBank/DDBJ databases">
        <title>Genemic of Streptomyces polyaspartic.</title>
        <authorList>
            <person name="Liu W."/>
        </authorList>
    </citation>
    <scope>NUCLEOTIDE SEQUENCE [LARGE SCALE GENOMIC DNA]</scope>
    <source>
        <strain evidence="6 7">TRM66268-LWL</strain>
    </source>
</reference>
<dbReference type="EMBL" id="JACTVJ010000010">
    <property type="protein sequence ID" value="MBC9715204.1"/>
    <property type="molecule type" value="Genomic_DNA"/>
</dbReference>
<keyword evidence="7" id="KW-1185">Reference proteome</keyword>
<feature type="transmembrane region" description="Helical" evidence="4">
    <location>
        <begin position="109"/>
        <end position="131"/>
    </location>
</feature>
<keyword evidence="4" id="KW-0472">Membrane</keyword>
<gene>
    <name evidence="6" type="ORF">H9Y04_21875</name>
</gene>
<comment type="caution">
    <text evidence="6">The sequence shown here is derived from an EMBL/GenBank/DDBJ whole genome shotgun (WGS) entry which is preliminary data.</text>
</comment>
<feature type="domain" description="Anti-sigma K factor RskA C-terminal" evidence="5">
    <location>
        <begin position="113"/>
        <end position="238"/>
    </location>
</feature>
<feature type="region of interest" description="Disordered" evidence="3">
    <location>
        <begin position="78"/>
        <end position="99"/>
    </location>
</feature>
<keyword evidence="4" id="KW-1133">Transmembrane helix</keyword>
<proteinExistence type="predicted"/>
<dbReference type="Pfam" id="PF10099">
    <property type="entry name" value="RskA_C"/>
    <property type="match status" value="1"/>
</dbReference>
<dbReference type="InterPro" id="IPR041916">
    <property type="entry name" value="Anti_sigma_zinc_sf"/>
</dbReference>
<dbReference type="Gene3D" id="1.10.10.1320">
    <property type="entry name" value="Anti-sigma factor, zinc-finger domain"/>
    <property type="match status" value="1"/>
</dbReference>
<dbReference type="Proteomes" id="UP000642284">
    <property type="component" value="Unassembled WGS sequence"/>
</dbReference>
<sequence length="248" mass="26127">MTHPDPTELAELALGQLPSDHRATVLAHLSGCKRCASEAAALRRVVDAARSSSLDDLPVPPPDRVWASIAAELGFDDRSAATPGEPVTAQEPPAVEDSARTPRALARRIAVLLAAGCLAVGVLLGSSATWWQMRDGGPTGEGAPLAPVSAAAAKGVVRFDRSPHARDRIHVEVSGLPRTRGYFEVWLMDATRTQLIPVGVLGPQGSATLPLPDRVDLSHYPLVDVSHQHYNGDPAHSGTSVVRGPLKP</sequence>
<keyword evidence="4" id="KW-0812">Transmembrane</keyword>
<keyword evidence="2" id="KW-0804">Transcription</keyword>
<evidence type="ECO:0000259" key="5">
    <source>
        <dbReference type="Pfam" id="PF10099"/>
    </source>
</evidence>
<evidence type="ECO:0000256" key="4">
    <source>
        <dbReference type="SAM" id="Phobius"/>
    </source>
</evidence>
<name>A0ABR7SIW7_9ACTN</name>
<accession>A0ABR7SIW7</accession>
<evidence type="ECO:0000256" key="3">
    <source>
        <dbReference type="SAM" id="MobiDB-lite"/>
    </source>
</evidence>
<evidence type="ECO:0000256" key="2">
    <source>
        <dbReference type="ARBA" id="ARBA00023163"/>
    </source>
</evidence>
<dbReference type="RefSeq" id="WP_187815639.1">
    <property type="nucleotide sequence ID" value="NZ_JACTVJ010000010.1"/>
</dbReference>
<dbReference type="InterPro" id="IPR018764">
    <property type="entry name" value="RskA_C"/>
</dbReference>
<evidence type="ECO:0000313" key="6">
    <source>
        <dbReference type="EMBL" id="MBC9715204.1"/>
    </source>
</evidence>
<keyword evidence="1" id="KW-0805">Transcription regulation</keyword>
<organism evidence="6 7">
    <name type="scientific">Streptomyces polyasparticus</name>
    <dbReference type="NCBI Taxonomy" id="2767826"/>
    <lineage>
        <taxon>Bacteria</taxon>
        <taxon>Bacillati</taxon>
        <taxon>Actinomycetota</taxon>
        <taxon>Actinomycetes</taxon>
        <taxon>Kitasatosporales</taxon>
        <taxon>Streptomycetaceae</taxon>
        <taxon>Streptomyces</taxon>
    </lineage>
</organism>
<evidence type="ECO:0000313" key="7">
    <source>
        <dbReference type="Proteomes" id="UP000642284"/>
    </source>
</evidence>
<protein>
    <submittedName>
        <fullName evidence="6">Anti-sigma factor</fullName>
    </submittedName>
</protein>
<feature type="region of interest" description="Disordered" evidence="3">
    <location>
        <begin position="228"/>
        <end position="248"/>
    </location>
</feature>